<evidence type="ECO:0000259" key="2">
    <source>
        <dbReference type="Pfam" id="PF12776"/>
    </source>
</evidence>
<comment type="caution">
    <text evidence="3">The sequence shown here is derived from an EMBL/GenBank/DDBJ whole genome shotgun (WGS) entry which is preliminary data.</text>
</comment>
<dbReference type="InterPro" id="IPR024752">
    <property type="entry name" value="Myb/SANT-like_dom"/>
</dbReference>
<evidence type="ECO:0000313" key="4">
    <source>
        <dbReference type="Proteomes" id="UP001179952"/>
    </source>
</evidence>
<keyword evidence="4" id="KW-1185">Reference proteome</keyword>
<dbReference type="Proteomes" id="UP001179952">
    <property type="component" value="Unassembled WGS sequence"/>
</dbReference>
<dbReference type="PANTHER" id="PTHR31704">
    <property type="entry name" value="MYB/SANT-LIKE DNA-BINDING DOMAIN PROTEIN-RELATED"/>
    <property type="match status" value="1"/>
</dbReference>
<feature type="region of interest" description="Disordered" evidence="1">
    <location>
        <begin position="154"/>
        <end position="213"/>
    </location>
</feature>
<evidence type="ECO:0000256" key="1">
    <source>
        <dbReference type="SAM" id="MobiDB-lite"/>
    </source>
</evidence>
<dbReference type="Pfam" id="PF12776">
    <property type="entry name" value="Myb_DNA-bind_3"/>
    <property type="match status" value="1"/>
</dbReference>
<evidence type="ECO:0000313" key="3">
    <source>
        <dbReference type="EMBL" id="KAK1258873.1"/>
    </source>
</evidence>
<organism evidence="3 4">
    <name type="scientific">Acorus gramineus</name>
    <name type="common">Dwarf sweet flag</name>
    <dbReference type="NCBI Taxonomy" id="55184"/>
    <lineage>
        <taxon>Eukaryota</taxon>
        <taxon>Viridiplantae</taxon>
        <taxon>Streptophyta</taxon>
        <taxon>Embryophyta</taxon>
        <taxon>Tracheophyta</taxon>
        <taxon>Spermatophyta</taxon>
        <taxon>Magnoliopsida</taxon>
        <taxon>Liliopsida</taxon>
        <taxon>Acoraceae</taxon>
        <taxon>Acorus</taxon>
    </lineage>
</organism>
<sequence>MESSRGRAAWSPEMKKMFIDLGLEQVKVGGHPGANLKTSAWKKVREEFNQRNLVNYEQKQFKNYWDMLRKQWNTWKRLISLTSIGEVSPGQIVQMDQERWDEHIKHYLNYRLIPMQNSFDTNLFHMPMMEQLFGGVKATGDHRFGSADVDHALDDHRSTSLNPTLNTATPSPPPDPEEQGEPDPVQTESNYEERMSDVRCKRPRPSRRRRNSEDTIVDKIDGVLDKIVMSANSQAPILTNIVPIVDECYASLRETPSFVLGTSLYINALKFINIPKNRRLWMLELDPTSRAMLVQAHFNG</sequence>
<reference evidence="3" key="1">
    <citation type="journal article" date="2023" name="Nat. Commun.">
        <title>Diploid and tetraploid genomes of Acorus and the evolution of monocots.</title>
        <authorList>
            <person name="Ma L."/>
            <person name="Liu K.W."/>
            <person name="Li Z."/>
            <person name="Hsiao Y.Y."/>
            <person name="Qi Y."/>
            <person name="Fu T."/>
            <person name="Tang G.D."/>
            <person name="Zhang D."/>
            <person name="Sun W.H."/>
            <person name="Liu D.K."/>
            <person name="Li Y."/>
            <person name="Chen G.Z."/>
            <person name="Liu X.D."/>
            <person name="Liao X.Y."/>
            <person name="Jiang Y.T."/>
            <person name="Yu X."/>
            <person name="Hao Y."/>
            <person name="Huang J."/>
            <person name="Zhao X.W."/>
            <person name="Ke S."/>
            <person name="Chen Y.Y."/>
            <person name="Wu W.L."/>
            <person name="Hsu J.L."/>
            <person name="Lin Y.F."/>
            <person name="Huang M.D."/>
            <person name="Li C.Y."/>
            <person name="Huang L."/>
            <person name="Wang Z.W."/>
            <person name="Zhao X."/>
            <person name="Zhong W.Y."/>
            <person name="Peng D.H."/>
            <person name="Ahmad S."/>
            <person name="Lan S."/>
            <person name="Zhang J.S."/>
            <person name="Tsai W.C."/>
            <person name="Van de Peer Y."/>
            <person name="Liu Z.J."/>
        </authorList>
    </citation>
    <scope>NUCLEOTIDE SEQUENCE</scope>
    <source>
        <strain evidence="3">SCP</strain>
    </source>
</reference>
<name>A0AAV9A3W3_ACOGR</name>
<dbReference type="EMBL" id="JAUJYN010000013">
    <property type="protein sequence ID" value="KAK1258873.1"/>
    <property type="molecule type" value="Genomic_DNA"/>
</dbReference>
<feature type="domain" description="Myb/SANT-like" evidence="2">
    <location>
        <begin position="10"/>
        <end position="102"/>
    </location>
</feature>
<proteinExistence type="predicted"/>
<feature type="compositionally biased region" description="Basic residues" evidence="1">
    <location>
        <begin position="201"/>
        <end position="210"/>
    </location>
</feature>
<reference evidence="3" key="2">
    <citation type="submission" date="2023-06" db="EMBL/GenBank/DDBJ databases">
        <authorList>
            <person name="Ma L."/>
            <person name="Liu K.-W."/>
            <person name="Li Z."/>
            <person name="Hsiao Y.-Y."/>
            <person name="Qi Y."/>
            <person name="Fu T."/>
            <person name="Tang G."/>
            <person name="Zhang D."/>
            <person name="Sun W.-H."/>
            <person name="Liu D.-K."/>
            <person name="Li Y."/>
            <person name="Chen G.-Z."/>
            <person name="Liu X.-D."/>
            <person name="Liao X.-Y."/>
            <person name="Jiang Y.-T."/>
            <person name="Yu X."/>
            <person name="Hao Y."/>
            <person name="Huang J."/>
            <person name="Zhao X.-W."/>
            <person name="Ke S."/>
            <person name="Chen Y.-Y."/>
            <person name="Wu W.-L."/>
            <person name="Hsu J.-L."/>
            <person name="Lin Y.-F."/>
            <person name="Huang M.-D."/>
            <person name="Li C.-Y."/>
            <person name="Huang L."/>
            <person name="Wang Z.-W."/>
            <person name="Zhao X."/>
            <person name="Zhong W.-Y."/>
            <person name="Peng D.-H."/>
            <person name="Ahmad S."/>
            <person name="Lan S."/>
            <person name="Zhang J.-S."/>
            <person name="Tsai W.-C."/>
            <person name="Van De Peer Y."/>
            <person name="Liu Z.-J."/>
        </authorList>
    </citation>
    <scope>NUCLEOTIDE SEQUENCE</scope>
    <source>
        <strain evidence="3">SCP</strain>
        <tissue evidence="3">Leaves</tissue>
    </source>
</reference>
<feature type="compositionally biased region" description="Basic and acidic residues" evidence="1">
    <location>
        <begin position="191"/>
        <end position="200"/>
    </location>
</feature>
<protein>
    <recommendedName>
        <fullName evidence="2">Myb/SANT-like domain-containing protein</fullName>
    </recommendedName>
</protein>
<gene>
    <name evidence="3" type="ORF">QJS04_geneDACA023509</name>
</gene>
<accession>A0AAV9A3W3</accession>
<dbReference type="AlphaFoldDB" id="A0AAV9A3W3"/>
<feature type="compositionally biased region" description="Polar residues" evidence="1">
    <location>
        <begin position="159"/>
        <end position="169"/>
    </location>
</feature>
<dbReference type="PANTHER" id="PTHR31704:SF37">
    <property type="entry name" value="HEAT SHOCK PROTEIN"/>
    <property type="match status" value="1"/>
</dbReference>